<reference evidence="1 2" key="1">
    <citation type="submission" date="2016-10" db="EMBL/GenBank/DDBJ databases">
        <authorList>
            <person name="Varghese N."/>
            <person name="Submissions S."/>
        </authorList>
    </citation>
    <scope>NUCLEOTIDE SEQUENCE [LARGE SCALE GENOMIC DNA]</scope>
    <source>
        <strain evidence="1 2">CGMCC 1.6377</strain>
    </source>
</reference>
<dbReference type="Proteomes" id="UP000323537">
    <property type="component" value="Unassembled WGS sequence"/>
</dbReference>
<sequence>MVVEFQDPTRDERPDVEDLAQEFVDASVKYFWPAIYRGDIEITVETPDDTLTADVESVPSIRPFVQAYEERTTDSQTLIDAGDVAGLDIPVNLPPRADGTETPDGSVRLSARLASPADDDTYLNNVALFRGAGMVVKYYDQSRVAYGDRNFFGVLAAGEARSEGTPSDSDREIDRFLRFSEPPEHDEWESTENLREQYQRGFRTALDDMFGTLRDGLRHLVSKGSNGDSLSDNVLNRFPIHGGGNPRSTTSAADPVFEIDSSSRFDGDAWEISGRIKVLPEEFDGWSADISLTGVGEDGSRYDDIPIDTIKIEQSGVTVSYDEGCVHLVVNEEVDELSFSGSSHSDEPADLVRGDVGATQLEILAELQTPEEGQA</sequence>
<evidence type="ECO:0000313" key="1">
    <source>
        <dbReference type="EMBL" id="SFH66021.1"/>
    </source>
</evidence>
<name>A0A1I3BWA2_9EURY</name>
<proteinExistence type="predicted"/>
<protein>
    <submittedName>
        <fullName evidence="1">Uncharacterized protein</fullName>
    </submittedName>
</protein>
<dbReference type="AlphaFoldDB" id="A0A1I3BWA2"/>
<keyword evidence="2" id="KW-1185">Reference proteome</keyword>
<organism evidence="1 2">
    <name type="scientific">Halorubrum aquaticum</name>
    <dbReference type="NCBI Taxonomy" id="387340"/>
    <lineage>
        <taxon>Archaea</taxon>
        <taxon>Methanobacteriati</taxon>
        <taxon>Methanobacteriota</taxon>
        <taxon>Stenosarchaea group</taxon>
        <taxon>Halobacteria</taxon>
        <taxon>Halobacteriales</taxon>
        <taxon>Haloferacaceae</taxon>
        <taxon>Halorubrum</taxon>
    </lineage>
</organism>
<evidence type="ECO:0000313" key="2">
    <source>
        <dbReference type="Proteomes" id="UP000323537"/>
    </source>
</evidence>
<gene>
    <name evidence="1" type="ORF">SAMN04488066_11581</name>
</gene>
<accession>A0A1I3BWA2</accession>
<dbReference type="EMBL" id="FOPZ01000015">
    <property type="protein sequence ID" value="SFH66021.1"/>
    <property type="molecule type" value="Genomic_DNA"/>
</dbReference>